<dbReference type="PROSITE" id="PS00098">
    <property type="entry name" value="THIOLASE_1"/>
    <property type="match status" value="1"/>
</dbReference>
<evidence type="ECO:0000256" key="5">
    <source>
        <dbReference type="ARBA" id="ARBA00022963"/>
    </source>
</evidence>
<dbReference type="PANTHER" id="PTHR18919:SF107">
    <property type="entry name" value="ACETYL-COA ACETYLTRANSFERASE, CYTOSOLIC"/>
    <property type="match status" value="1"/>
</dbReference>
<name>A0ABU9GMG0_9GAMM</name>
<evidence type="ECO:0000256" key="2">
    <source>
        <dbReference type="ARBA" id="ARBA00022490"/>
    </source>
</evidence>
<dbReference type="PIRSF" id="PIRSF000429">
    <property type="entry name" value="Ac-CoA_Ac_transf"/>
    <property type="match status" value="1"/>
</dbReference>
<organism evidence="11 12">
    <name type="scientific">Psychromonas aquatilis</name>
    <dbReference type="NCBI Taxonomy" id="2005072"/>
    <lineage>
        <taxon>Bacteria</taxon>
        <taxon>Pseudomonadati</taxon>
        <taxon>Pseudomonadota</taxon>
        <taxon>Gammaproteobacteria</taxon>
        <taxon>Alteromonadales</taxon>
        <taxon>Psychromonadaceae</taxon>
        <taxon>Psychromonas</taxon>
    </lineage>
</organism>
<gene>
    <name evidence="11" type="ORF">V6256_02700</name>
</gene>
<dbReference type="InterPro" id="IPR020610">
    <property type="entry name" value="Thiolase_AS"/>
</dbReference>
<dbReference type="EC" id="2.3.1.-" evidence="11"/>
<keyword evidence="3 8" id="KW-0808">Transferase</keyword>
<dbReference type="Pfam" id="PF00108">
    <property type="entry name" value="Thiolase_N"/>
    <property type="match status" value="1"/>
</dbReference>
<protein>
    <submittedName>
        <fullName evidence="11">Thiolase family protein</fullName>
        <ecNumber evidence="11">2.3.1.-</ecNumber>
    </submittedName>
</protein>
<dbReference type="PANTHER" id="PTHR18919">
    <property type="entry name" value="ACETYL-COA C-ACYLTRANSFERASE"/>
    <property type="match status" value="1"/>
</dbReference>
<dbReference type="EMBL" id="JBAKAZ010000006">
    <property type="protein sequence ID" value="MEL0628505.1"/>
    <property type="molecule type" value="Genomic_DNA"/>
</dbReference>
<dbReference type="InterPro" id="IPR020616">
    <property type="entry name" value="Thiolase_N"/>
</dbReference>
<feature type="domain" description="Thiolase N-terminal" evidence="9">
    <location>
        <begin position="6"/>
        <end position="282"/>
    </location>
</feature>
<dbReference type="InterPro" id="IPR020615">
    <property type="entry name" value="Thiolase_acyl_enz_int_AS"/>
</dbReference>
<dbReference type="GO" id="GO:0016746">
    <property type="term" value="F:acyltransferase activity"/>
    <property type="evidence" value="ECO:0007669"/>
    <property type="project" value="UniProtKB-KW"/>
</dbReference>
<evidence type="ECO:0000259" key="10">
    <source>
        <dbReference type="Pfam" id="PF02803"/>
    </source>
</evidence>
<evidence type="ECO:0000256" key="4">
    <source>
        <dbReference type="ARBA" id="ARBA00022832"/>
    </source>
</evidence>
<keyword evidence="12" id="KW-1185">Reference proteome</keyword>
<evidence type="ECO:0000256" key="1">
    <source>
        <dbReference type="ARBA" id="ARBA00010982"/>
    </source>
</evidence>
<dbReference type="PROSITE" id="PS00099">
    <property type="entry name" value="THIOLASE_3"/>
    <property type="match status" value="1"/>
</dbReference>
<dbReference type="InterPro" id="IPR002155">
    <property type="entry name" value="Thiolase"/>
</dbReference>
<keyword evidence="2" id="KW-0963">Cytoplasm</keyword>
<reference evidence="11 12" key="1">
    <citation type="submission" date="2024-02" db="EMBL/GenBank/DDBJ databases">
        <title>Bacteria isolated from the canopy kelp, Nereocystis luetkeana.</title>
        <authorList>
            <person name="Pfister C.A."/>
            <person name="Younker I.T."/>
            <person name="Light S.H."/>
        </authorList>
    </citation>
    <scope>NUCLEOTIDE SEQUENCE [LARGE SCALE GENOMIC DNA]</scope>
    <source>
        <strain evidence="11 12">TI.1.05</strain>
    </source>
</reference>
<dbReference type="Gene3D" id="3.40.47.10">
    <property type="match status" value="1"/>
</dbReference>
<feature type="domain" description="Thiolase C-terminal" evidence="10">
    <location>
        <begin position="290"/>
        <end position="427"/>
    </location>
</feature>
<comment type="similarity">
    <text evidence="1 8">Belongs to the thiolase-like superfamily. Thiolase family.</text>
</comment>
<dbReference type="NCBIfam" id="TIGR01930">
    <property type="entry name" value="AcCoA-C-Actrans"/>
    <property type="match status" value="1"/>
</dbReference>
<dbReference type="CDD" id="cd00751">
    <property type="entry name" value="thiolase"/>
    <property type="match status" value="1"/>
</dbReference>
<evidence type="ECO:0000256" key="8">
    <source>
        <dbReference type="RuleBase" id="RU003557"/>
    </source>
</evidence>
<keyword evidence="6" id="KW-0443">Lipid metabolism</keyword>
<evidence type="ECO:0000256" key="3">
    <source>
        <dbReference type="ARBA" id="ARBA00022679"/>
    </source>
</evidence>
<dbReference type="Pfam" id="PF02803">
    <property type="entry name" value="Thiolase_C"/>
    <property type="match status" value="1"/>
</dbReference>
<dbReference type="InterPro" id="IPR020613">
    <property type="entry name" value="Thiolase_CS"/>
</dbReference>
<dbReference type="RefSeq" id="WP_341596494.1">
    <property type="nucleotide sequence ID" value="NZ_JBAKAZ010000006.1"/>
</dbReference>
<evidence type="ECO:0000256" key="7">
    <source>
        <dbReference type="ARBA" id="ARBA00023315"/>
    </source>
</evidence>
<keyword evidence="4" id="KW-0276">Fatty acid metabolism</keyword>
<dbReference type="Proteomes" id="UP001369082">
    <property type="component" value="Unassembled WGS sequence"/>
</dbReference>
<dbReference type="PROSITE" id="PS00737">
    <property type="entry name" value="THIOLASE_2"/>
    <property type="match status" value="1"/>
</dbReference>
<keyword evidence="5" id="KW-0442">Lipid degradation</keyword>
<dbReference type="SUPFAM" id="SSF53901">
    <property type="entry name" value="Thiolase-like"/>
    <property type="match status" value="2"/>
</dbReference>
<comment type="caution">
    <text evidence="11">The sequence shown here is derived from an EMBL/GenBank/DDBJ whole genome shotgun (WGS) entry which is preliminary data.</text>
</comment>
<dbReference type="InterPro" id="IPR016039">
    <property type="entry name" value="Thiolase-like"/>
</dbReference>
<sequence length="429" mass="46087">MKQRLAIIEGGRSPFCKAGTEFKSMQADQLGAMVVRELMASSSLNYQDIDEVIIGNVAQPGHAANIARVIALQGGFPVSTCAYTVNRNCASGMESMTTAANKIFAGEIDTALVGGSESMSSIPLLYNPQMTAFFSEMMLAKTTLAKFKVLSKFRLPFLKPTIGIELGLTDPVCGLNMGETAEVLAREFSISREQQDKFALKSHQQALDAQRSNRFNREIISVLVAPHYQHIQHTDNGPRDSLTLEGLSKLRPYFDRLAGSVTVGNACPITDGAVAFTVMSESNAKQRGLTPLGYLSDYIYAGLEGSRMGLGPAYATSKLLARSGMAISDFDLLELNEAFAVQVIANQQAFASKQFAQTYLQRATALGEIDPAKLNVNGGAIALGHPVGATGGRLILTLLHELRERRLQRGLATLCIGGGQGSALMLEVE</sequence>
<evidence type="ECO:0000313" key="11">
    <source>
        <dbReference type="EMBL" id="MEL0628505.1"/>
    </source>
</evidence>
<dbReference type="InterPro" id="IPR020617">
    <property type="entry name" value="Thiolase_C"/>
</dbReference>
<evidence type="ECO:0000313" key="12">
    <source>
        <dbReference type="Proteomes" id="UP001369082"/>
    </source>
</evidence>
<evidence type="ECO:0000259" key="9">
    <source>
        <dbReference type="Pfam" id="PF00108"/>
    </source>
</evidence>
<accession>A0ABU9GMG0</accession>
<proteinExistence type="inferred from homology"/>
<evidence type="ECO:0000256" key="6">
    <source>
        <dbReference type="ARBA" id="ARBA00023098"/>
    </source>
</evidence>
<keyword evidence="7 8" id="KW-0012">Acyltransferase</keyword>